<name>A0A6N6M9J4_9FLAO</name>
<dbReference type="AlphaFoldDB" id="A0A6N6M9J4"/>
<dbReference type="Gene3D" id="2.60.120.920">
    <property type="match status" value="1"/>
</dbReference>
<gene>
    <name evidence="1" type="ORF">F3059_05940</name>
</gene>
<keyword evidence="2" id="KW-1185">Reference proteome</keyword>
<evidence type="ECO:0000313" key="1">
    <source>
        <dbReference type="EMBL" id="KAB1064892.1"/>
    </source>
</evidence>
<evidence type="ECO:0000313" key="2">
    <source>
        <dbReference type="Proteomes" id="UP000435357"/>
    </source>
</evidence>
<organism evidence="1 2">
    <name type="scientific">Salibacter halophilus</name>
    <dbReference type="NCBI Taxonomy" id="1803916"/>
    <lineage>
        <taxon>Bacteria</taxon>
        <taxon>Pseudomonadati</taxon>
        <taxon>Bacteroidota</taxon>
        <taxon>Flavobacteriia</taxon>
        <taxon>Flavobacteriales</taxon>
        <taxon>Salibacteraceae</taxon>
        <taxon>Salibacter</taxon>
    </lineage>
</organism>
<dbReference type="InterPro" id="IPR043136">
    <property type="entry name" value="B30.2/SPRY_sf"/>
</dbReference>
<reference evidence="1 2" key="1">
    <citation type="submission" date="2019-09" db="EMBL/GenBank/DDBJ databases">
        <title>Genomes of Cryomorphaceae.</title>
        <authorList>
            <person name="Bowman J.P."/>
        </authorList>
    </citation>
    <scope>NUCLEOTIDE SEQUENCE [LARGE SCALE GENOMIC DNA]</scope>
    <source>
        <strain evidence="1 2">KCTC 52047</strain>
    </source>
</reference>
<comment type="caution">
    <text evidence="1">The sequence shown here is derived from an EMBL/GenBank/DDBJ whole genome shotgun (WGS) entry which is preliminary data.</text>
</comment>
<protein>
    <submittedName>
        <fullName evidence="1">Uncharacterized protein</fullName>
    </submittedName>
</protein>
<accession>A0A6N6M9J4</accession>
<dbReference type="RefSeq" id="WP_151167212.1">
    <property type="nucleotide sequence ID" value="NZ_WACR01000004.1"/>
</dbReference>
<sequence length="1179" mass="132718">MKLKAALLLFIGLTSYTITKSQSYSVNWYSNTGGYYDSGEQRVYRTTEEDPHISYGRNLFDVSQTGELEYCISGRGAFTLGLTPRTNICYNSSCLQYAIYYNPNTSLLEVKENGSNVFSSSTLELECLKFDNTNDTLTILADDSVLHETPITTTDLFPTVMLEEVENYLTSVSTSYPSESPVYPVIFDTVAGMHYEINHSKFIVFDMDSSGYARSRDKWETQETFNFQHLDSTLEYSYHILELSKANQDTLKTHEIHLNIDKVYQYIDDDLSDSANLSVGEEYNIITNTEGNKIEIYRDGSLLFSANSDNSGVEKEFRLLYHVYDKGNTLETASINTSITPSYEPDFSSTSNCTFDKWRNQLCVNTNYTNNQTGAYSSHSLPQGEDGFVTYTIENTQSAVAFGLSTTDESQAPGTIEYSFYLDQGTGEVQESGSKLVEFSYTTGDQLELIINSTGDLYFYKNGYQLRRVTPEGGINNPLYLDVSLNNAQSCLTGLKCSFAPEVSIETRYYSPWAHDKQAHLKIGLKHHTAEDLVMTWRDSLFINQQEYDSLYYYYESYLTDIEDDTSANPYENLSYGEYLALHKNEIKRPLPGVRTITIKDTNLNTLSEFDVPITTKAVADSLSGGTFSNNTFEKTASSGWTDGVMSLGNLVFSEDSTALKGGLSFKIDTGTTEGVVGLSDPSASIESSTNGIEFGVHFADGSIQVIKNEAIQEASYSYNSNEPIAIYRDGGKLRLYKSGEELDNMNEASSSATYRIDLKLKDPEDKIIDIDPVTPYWPVISKDPNNEYCGTYGEMIDLSITDSEGGGSTIDPPIQYSSISYQWWDNDNATYIAGQTQPTISGLSPGSYNLDICFNFASGGGSCIPGIPYYVGYKAEWYDLINAQVLSPYTNSIQNNSSGNSSAKTTNMLPANLNGWYAFKITTDDWSTTKSQENNVWRYHPYLRGGRHFDKKLSLPVCYPYPLPTLLPFHYKLGLKDGSNNNRAYVFVQPLLTGEALVQLHNNQSSSMDQILVEGEQWIRVKVDNTANTLDYEINGEDLTPNINLTSFIFSDPSSLYFEMSGNMGSRKTGPKRVITSFSCPNPVYQKLTRELDGQYYHTMAKNLFFYTDRHYNDGQLNYNLYKDENGQQTIVPVTPTVENLGDNRYQLIAKNIDEGYYWLEVTNEKGEKKYLRFYNKY</sequence>
<dbReference type="Proteomes" id="UP000435357">
    <property type="component" value="Unassembled WGS sequence"/>
</dbReference>
<proteinExistence type="predicted"/>
<dbReference type="EMBL" id="WACR01000004">
    <property type="protein sequence ID" value="KAB1064892.1"/>
    <property type="molecule type" value="Genomic_DNA"/>
</dbReference>